<gene>
    <name evidence="1" type="ORF">ENSA5_49240</name>
</gene>
<dbReference type="AlphaFoldDB" id="A0A2S9XHR8"/>
<evidence type="ECO:0000313" key="2">
    <source>
        <dbReference type="Proteomes" id="UP000237968"/>
    </source>
</evidence>
<sequence length="78" mass="8694">MSRRASCERHDIDEQRLARWAKNYLAPPRLAEVAVVGELPSARSSSLVIELGQARVHVERSVDDELLARVLRVVGSVC</sequence>
<keyword evidence="2" id="KW-1185">Reference proteome</keyword>
<organism evidence="1 2">
    <name type="scientific">Enhygromyxa salina</name>
    <dbReference type="NCBI Taxonomy" id="215803"/>
    <lineage>
        <taxon>Bacteria</taxon>
        <taxon>Pseudomonadati</taxon>
        <taxon>Myxococcota</taxon>
        <taxon>Polyangia</taxon>
        <taxon>Nannocystales</taxon>
        <taxon>Nannocystaceae</taxon>
        <taxon>Enhygromyxa</taxon>
    </lineage>
</organism>
<evidence type="ECO:0000313" key="1">
    <source>
        <dbReference type="EMBL" id="PRP92416.1"/>
    </source>
</evidence>
<name>A0A2S9XHR8_9BACT</name>
<comment type="caution">
    <text evidence="1">The sequence shown here is derived from an EMBL/GenBank/DDBJ whole genome shotgun (WGS) entry which is preliminary data.</text>
</comment>
<protein>
    <submittedName>
        <fullName evidence="1">Uncharacterized protein</fullName>
    </submittedName>
</protein>
<accession>A0A2S9XHR8</accession>
<reference evidence="1 2" key="1">
    <citation type="submission" date="2018-03" db="EMBL/GenBank/DDBJ databases">
        <title>Draft Genome Sequences of the Obligatory Marine Myxobacteria Enhygromyxa salina SWB005.</title>
        <authorList>
            <person name="Poehlein A."/>
            <person name="Moghaddam J.A."/>
            <person name="Harms H."/>
            <person name="Alanjari M."/>
            <person name="Koenig G.M."/>
            <person name="Daniel R."/>
            <person name="Schaeberle T.F."/>
        </authorList>
    </citation>
    <scope>NUCLEOTIDE SEQUENCE [LARGE SCALE GENOMIC DNA]</scope>
    <source>
        <strain evidence="1 2">SWB005</strain>
    </source>
</reference>
<dbReference type="Proteomes" id="UP000237968">
    <property type="component" value="Unassembled WGS sequence"/>
</dbReference>
<dbReference type="EMBL" id="PVNK01000211">
    <property type="protein sequence ID" value="PRP92416.1"/>
    <property type="molecule type" value="Genomic_DNA"/>
</dbReference>
<proteinExistence type="predicted"/>